<accession>A0A6G5A1Y9</accession>
<feature type="transmembrane region" description="Helical" evidence="1">
    <location>
        <begin position="7"/>
        <end position="26"/>
    </location>
</feature>
<evidence type="ECO:0000313" key="2">
    <source>
        <dbReference type="EMBL" id="NIE44984.1"/>
    </source>
</evidence>
<dbReference type="EMBL" id="GIKN01002711">
    <property type="protein sequence ID" value="NIE44984.1"/>
    <property type="molecule type" value="Transcribed_RNA"/>
</dbReference>
<proteinExistence type="predicted"/>
<sequence>MKKAVPFTYNSILVNMCAFCEVATLLPSIKLQLFMNADFVLVPKSYSVHLSLLFCMFCMHKLPVEVN</sequence>
<dbReference type="AlphaFoldDB" id="A0A6G5A1Y9"/>
<protein>
    <submittedName>
        <fullName evidence="2">Uncharacterized protein</fullName>
    </submittedName>
</protein>
<name>A0A6G5A1Y9_RHIMP</name>
<keyword evidence="1" id="KW-0812">Transmembrane</keyword>
<keyword evidence="1" id="KW-0472">Membrane</keyword>
<keyword evidence="1" id="KW-1133">Transmembrane helix</keyword>
<organism evidence="2">
    <name type="scientific">Rhipicephalus microplus</name>
    <name type="common">Cattle tick</name>
    <name type="synonym">Boophilus microplus</name>
    <dbReference type="NCBI Taxonomy" id="6941"/>
    <lineage>
        <taxon>Eukaryota</taxon>
        <taxon>Metazoa</taxon>
        <taxon>Ecdysozoa</taxon>
        <taxon>Arthropoda</taxon>
        <taxon>Chelicerata</taxon>
        <taxon>Arachnida</taxon>
        <taxon>Acari</taxon>
        <taxon>Parasitiformes</taxon>
        <taxon>Ixodida</taxon>
        <taxon>Ixodoidea</taxon>
        <taxon>Ixodidae</taxon>
        <taxon>Rhipicephalinae</taxon>
        <taxon>Rhipicephalus</taxon>
        <taxon>Boophilus</taxon>
    </lineage>
</organism>
<evidence type="ECO:0000256" key="1">
    <source>
        <dbReference type="SAM" id="Phobius"/>
    </source>
</evidence>
<reference evidence="2" key="1">
    <citation type="submission" date="2020-03" db="EMBL/GenBank/DDBJ databases">
        <title>A transcriptome and proteome of the tick Rhipicephalus microplus shaped by the genetic composition of its hosts and developmental stage.</title>
        <authorList>
            <person name="Garcia G.R."/>
            <person name="Ribeiro J.M.C."/>
            <person name="Maruyama S.R."/>
            <person name="Gardinasse L.G."/>
            <person name="Nelson K."/>
            <person name="Ferreira B.R."/>
            <person name="Andrade T.G."/>
            <person name="Santos I.K.F.M."/>
        </authorList>
    </citation>
    <scope>NUCLEOTIDE SEQUENCE</scope>
    <source>
        <strain evidence="2">NSGR</strain>
        <tissue evidence="2">Salivary glands</tissue>
    </source>
</reference>